<comment type="subcellular location">
    <subcellularLocation>
        <location evidence="1">Membrane</location>
        <topology evidence="1">Multi-pass membrane protein</topology>
    </subcellularLocation>
</comment>
<feature type="transmembrane region" description="Helical" evidence="4">
    <location>
        <begin position="513"/>
        <end position="535"/>
    </location>
</feature>
<reference evidence="5 6" key="1">
    <citation type="submission" date="2020-12" db="EMBL/GenBank/DDBJ databases">
        <title>Effect of drift, selection, and recombination on the evolution of hybrid genomes in Candida yeast pathogens.</title>
        <authorList>
            <person name="Mixao V."/>
            <person name="Ksiezopolska E."/>
            <person name="Saus E."/>
            <person name="Boekhout T."/>
            <person name="Gacser A."/>
            <person name="Gabaldon T."/>
        </authorList>
    </citation>
    <scope>NUCLEOTIDE SEQUENCE [LARGE SCALE GENOMIC DNA]</scope>
    <source>
        <strain evidence="5 6">BP57</strain>
    </source>
</reference>
<dbReference type="SUPFAM" id="SSF103473">
    <property type="entry name" value="MFS general substrate transporter"/>
    <property type="match status" value="1"/>
</dbReference>
<keyword evidence="4" id="KW-1133">Transmembrane helix</keyword>
<feature type="transmembrane region" description="Helical" evidence="4">
    <location>
        <begin position="177"/>
        <end position="196"/>
    </location>
</feature>
<dbReference type="RefSeq" id="XP_067546957.1">
    <property type="nucleotide sequence ID" value="XM_067694657.1"/>
</dbReference>
<dbReference type="Proteomes" id="UP000669133">
    <property type="component" value="Unassembled WGS sequence"/>
</dbReference>
<dbReference type="Gene3D" id="1.20.1250.20">
    <property type="entry name" value="MFS general substrate transporter like domains"/>
    <property type="match status" value="2"/>
</dbReference>
<dbReference type="Pfam" id="PF07690">
    <property type="entry name" value="MFS_1"/>
    <property type="match status" value="1"/>
</dbReference>
<sequence length="612" mass="67412">MTTSDDSSSKRSVVESMEAHETIEPYDVHALHSTHTQASQNSEQTSRLTRYRTGHSELSRIISGIRDDQQIDEQEDKSYKERGDADFIIAQELERAITRNVSRPQSPDLEEQESALESITEEMDSEVDDYPVDGGFAWVMSICAMLASFATWGANAGYGVFLNYYLNSGTFPEATEYDFALIGGIVVFCANFLSPYSAILNKVLGLKVTFALGLAFQTLGWIAASFATKVWHLYLSQGVSVGISFSLIFIPATLALPTWFVEKKATSMGICVSGAGLGGLIFSLSVNKVIQDTGDQRWALRMVGFVTLFAVAVTIVLMRPRRSVHSPPPMKQRLTRVYIKETCKIIFDVRVVKNYGIQVVAVWFAIALIGYTLMLFSVSSYSTSIGLSHQQGSSLTAIMNAAQVVGRPCMGLVADRIGRANFTAIICLIISILLYAFWINAKTYAEMIGFSAVIGLIVGVGSSLAQPLAADVLLGHLDQLPAAWSSINIFVSFFCLVAEVIALALVVKGASNPYLHTQIFAGTCFFACFLIMLVLREHLVSKSLRLRYETAKVKLESINGVQTKSGYLKTGEEKEVDEGEVEVLLARVERYENLLRRSVFAYFGRVVYPIKV</sequence>
<feature type="transmembrane region" description="Helical" evidence="4">
    <location>
        <begin position="482"/>
        <end position="507"/>
    </location>
</feature>
<dbReference type="EMBL" id="JAEOAQ010000007">
    <property type="protein sequence ID" value="KAG5417841.1"/>
    <property type="molecule type" value="Genomic_DNA"/>
</dbReference>
<dbReference type="InterPro" id="IPR050327">
    <property type="entry name" value="Proton-linked_MCT"/>
</dbReference>
<dbReference type="GO" id="GO:0022857">
    <property type="term" value="F:transmembrane transporter activity"/>
    <property type="evidence" value="ECO:0007669"/>
    <property type="project" value="InterPro"/>
</dbReference>
<evidence type="ECO:0000256" key="4">
    <source>
        <dbReference type="SAM" id="Phobius"/>
    </source>
</evidence>
<comment type="similarity">
    <text evidence="2">Belongs to the major facilitator superfamily. Monocarboxylate porter (TC 2.A.1.13) family.</text>
</comment>
<dbReference type="InterPro" id="IPR036259">
    <property type="entry name" value="MFS_trans_sf"/>
</dbReference>
<evidence type="ECO:0000313" key="5">
    <source>
        <dbReference type="EMBL" id="KAG5417841.1"/>
    </source>
</evidence>
<keyword evidence="6" id="KW-1185">Reference proteome</keyword>
<dbReference type="OrthoDB" id="2213137at2759"/>
<feature type="transmembrane region" description="Helical" evidence="4">
    <location>
        <begin position="420"/>
        <end position="441"/>
    </location>
</feature>
<dbReference type="AlphaFoldDB" id="A0A8H7ZFE6"/>
<dbReference type="PANTHER" id="PTHR11360:SF315">
    <property type="entry name" value="TRANSPORTER MCH2-RELATED"/>
    <property type="match status" value="1"/>
</dbReference>
<dbReference type="GeneID" id="93654106"/>
<accession>A0A8H7ZFE6</accession>
<feature type="transmembrane region" description="Helical" evidence="4">
    <location>
        <begin position="266"/>
        <end position="286"/>
    </location>
</feature>
<dbReference type="InterPro" id="IPR011701">
    <property type="entry name" value="MFS"/>
</dbReference>
<evidence type="ECO:0000256" key="2">
    <source>
        <dbReference type="ARBA" id="ARBA00006727"/>
    </source>
</evidence>
<feature type="compositionally biased region" description="Basic and acidic residues" evidence="3">
    <location>
        <begin position="7"/>
        <end position="30"/>
    </location>
</feature>
<name>A0A8H7ZFE6_9ASCO</name>
<feature type="transmembrane region" description="Helical" evidence="4">
    <location>
        <begin position="208"/>
        <end position="227"/>
    </location>
</feature>
<keyword evidence="4" id="KW-0812">Transmembrane</keyword>
<protein>
    <recommendedName>
        <fullName evidence="7">Major facilitator superfamily (MFS) profile domain-containing protein</fullName>
    </recommendedName>
</protein>
<feature type="region of interest" description="Disordered" evidence="3">
    <location>
        <begin position="1"/>
        <end position="53"/>
    </location>
</feature>
<feature type="transmembrane region" description="Helical" evidence="4">
    <location>
        <begin position="355"/>
        <end position="376"/>
    </location>
</feature>
<proteinExistence type="inferred from homology"/>
<gene>
    <name evidence="5" type="ORF">I9W82_005477</name>
</gene>
<organism evidence="5 6">
    <name type="scientific">Candida metapsilosis</name>
    <dbReference type="NCBI Taxonomy" id="273372"/>
    <lineage>
        <taxon>Eukaryota</taxon>
        <taxon>Fungi</taxon>
        <taxon>Dikarya</taxon>
        <taxon>Ascomycota</taxon>
        <taxon>Saccharomycotina</taxon>
        <taxon>Pichiomycetes</taxon>
        <taxon>Debaryomycetaceae</taxon>
        <taxon>Candida/Lodderomyces clade</taxon>
        <taxon>Candida</taxon>
    </lineage>
</organism>
<dbReference type="CDD" id="cd17352">
    <property type="entry name" value="MFS_MCT_SLC16"/>
    <property type="match status" value="1"/>
</dbReference>
<evidence type="ECO:0000256" key="1">
    <source>
        <dbReference type="ARBA" id="ARBA00004141"/>
    </source>
</evidence>
<feature type="transmembrane region" description="Helical" evidence="4">
    <location>
        <begin position="239"/>
        <end position="260"/>
    </location>
</feature>
<feature type="transmembrane region" description="Helical" evidence="4">
    <location>
        <begin position="298"/>
        <end position="318"/>
    </location>
</feature>
<evidence type="ECO:0008006" key="7">
    <source>
        <dbReference type="Google" id="ProtNLM"/>
    </source>
</evidence>
<feature type="transmembrane region" description="Helical" evidence="4">
    <location>
        <begin position="136"/>
        <end position="165"/>
    </location>
</feature>
<evidence type="ECO:0000313" key="6">
    <source>
        <dbReference type="Proteomes" id="UP000669133"/>
    </source>
</evidence>
<dbReference type="GO" id="GO:0016020">
    <property type="term" value="C:membrane"/>
    <property type="evidence" value="ECO:0007669"/>
    <property type="project" value="UniProtKB-SubCell"/>
</dbReference>
<feature type="transmembrane region" description="Helical" evidence="4">
    <location>
        <begin position="447"/>
        <end position="470"/>
    </location>
</feature>
<comment type="caution">
    <text evidence="5">The sequence shown here is derived from an EMBL/GenBank/DDBJ whole genome shotgun (WGS) entry which is preliminary data.</text>
</comment>
<evidence type="ECO:0000256" key="3">
    <source>
        <dbReference type="SAM" id="MobiDB-lite"/>
    </source>
</evidence>
<feature type="compositionally biased region" description="Polar residues" evidence="3">
    <location>
        <begin position="33"/>
        <end position="48"/>
    </location>
</feature>
<keyword evidence="4" id="KW-0472">Membrane</keyword>
<dbReference type="PANTHER" id="PTHR11360">
    <property type="entry name" value="MONOCARBOXYLATE TRANSPORTER"/>
    <property type="match status" value="1"/>
</dbReference>